<accession>A0A315V7M7</accession>
<reference evidence="1 2" key="1">
    <citation type="journal article" date="2018" name="G3 (Bethesda)">
        <title>A High-Quality Reference Genome for the Invasive Mosquitofish Gambusia affinis Using a Chicago Library.</title>
        <authorList>
            <person name="Hoffberg S.L."/>
            <person name="Troendle N.J."/>
            <person name="Glenn T.C."/>
            <person name="Mahmud O."/>
            <person name="Louha S."/>
            <person name="Chalopin D."/>
            <person name="Bennetzen J.L."/>
            <person name="Mauricio R."/>
        </authorList>
    </citation>
    <scope>NUCLEOTIDE SEQUENCE [LARGE SCALE GENOMIC DNA]</scope>
    <source>
        <strain evidence="1">NE01/NJP1002.9</strain>
        <tissue evidence="1">Muscle</tissue>
    </source>
</reference>
<dbReference type="InterPro" id="IPR042789">
    <property type="entry name" value="FRRS1L"/>
</dbReference>
<evidence type="ECO:0008006" key="3">
    <source>
        <dbReference type="Google" id="ProtNLM"/>
    </source>
</evidence>
<evidence type="ECO:0000313" key="2">
    <source>
        <dbReference type="Proteomes" id="UP000250572"/>
    </source>
</evidence>
<dbReference type="EMBL" id="NHOQ01002174">
    <property type="protein sequence ID" value="PWA19160.1"/>
    <property type="molecule type" value="Genomic_DNA"/>
</dbReference>
<dbReference type="PANTHER" id="PTHR46902">
    <property type="entry name" value="DOMON DOMAIN-CONTAINING PROTEIN FRRS1L"/>
    <property type="match status" value="1"/>
</dbReference>
<comment type="caution">
    <text evidence="1">The sequence shown here is derived from an EMBL/GenBank/DDBJ whole genome shotgun (WGS) entry which is preliminary data.</text>
</comment>
<dbReference type="GO" id="GO:0099072">
    <property type="term" value="P:regulation of postsynaptic membrane neurotransmitter receptor levels"/>
    <property type="evidence" value="ECO:0007669"/>
    <property type="project" value="TreeGrafter"/>
</dbReference>
<keyword evidence="2" id="KW-1185">Reference proteome</keyword>
<protein>
    <recommendedName>
        <fullName evidence="3">Ferric-chelate reductase 1</fullName>
    </recommendedName>
</protein>
<dbReference type="AlphaFoldDB" id="A0A315V7M7"/>
<sequence>MTRHRAKKCSTLTWEKGDETKTEQLKQASISRQECGTSKLCAAEPSKCDPASGTCYFLSAKQQSGQTYNFELSGQTDGYIAAGLSTAISLTRNTSSVKGSVTSGKIQCTFSAELPDTTTRAAGYAMSITTGPYNASSGQPGKACFRVLTPVVSFSHPNGNINNLLSTNSTSSAYPVTHTQSFFPVLLVTVSMLAFTAV</sequence>
<gene>
    <name evidence="1" type="ORF">CCH79_00019262</name>
</gene>
<proteinExistence type="predicted"/>
<dbReference type="GO" id="GO:1900449">
    <property type="term" value="P:regulation of glutamate receptor signaling pathway"/>
    <property type="evidence" value="ECO:0007669"/>
    <property type="project" value="InterPro"/>
</dbReference>
<name>A0A315V7M7_GAMAF</name>
<organism evidence="1 2">
    <name type="scientific">Gambusia affinis</name>
    <name type="common">Western mosquitofish</name>
    <name type="synonym">Heterandria affinis</name>
    <dbReference type="NCBI Taxonomy" id="33528"/>
    <lineage>
        <taxon>Eukaryota</taxon>
        <taxon>Metazoa</taxon>
        <taxon>Chordata</taxon>
        <taxon>Craniata</taxon>
        <taxon>Vertebrata</taxon>
        <taxon>Euteleostomi</taxon>
        <taxon>Actinopterygii</taxon>
        <taxon>Neopterygii</taxon>
        <taxon>Teleostei</taxon>
        <taxon>Neoteleostei</taxon>
        <taxon>Acanthomorphata</taxon>
        <taxon>Ovalentaria</taxon>
        <taxon>Atherinomorphae</taxon>
        <taxon>Cyprinodontiformes</taxon>
        <taxon>Poeciliidae</taxon>
        <taxon>Poeciliinae</taxon>
        <taxon>Gambusia</taxon>
    </lineage>
</organism>
<evidence type="ECO:0000313" key="1">
    <source>
        <dbReference type="EMBL" id="PWA19160.1"/>
    </source>
</evidence>
<dbReference type="PANTHER" id="PTHR46902:SF1">
    <property type="entry name" value="DOMON DOMAIN-CONTAINING PROTEIN FRRS1L"/>
    <property type="match status" value="1"/>
</dbReference>
<dbReference type="Proteomes" id="UP000250572">
    <property type="component" value="Unassembled WGS sequence"/>
</dbReference>